<dbReference type="SMART" id="SM00230">
    <property type="entry name" value="CysPc"/>
    <property type="match status" value="1"/>
</dbReference>
<dbReference type="Gene3D" id="3.90.70.10">
    <property type="entry name" value="Cysteine proteinases"/>
    <property type="match status" value="2"/>
</dbReference>
<feature type="domain" description="Calpain catalytic" evidence="8">
    <location>
        <begin position="9"/>
        <end position="387"/>
    </location>
</feature>
<keyword evidence="4 6" id="KW-0788">Thiol protease</keyword>
<protein>
    <recommendedName>
        <fullName evidence="8">Calpain catalytic domain-containing protein</fullName>
    </recommendedName>
</protein>
<feature type="region of interest" description="Disordered" evidence="7">
    <location>
        <begin position="909"/>
        <end position="946"/>
    </location>
</feature>
<dbReference type="InterPro" id="IPR038765">
    <property type="entry name" value="Papain-like_cys_pep_sf"/>
</dbReference>
<feature type="compositionally biased region" description="Low complexity" evidence="7">
    <location>
        <begin position="909"/>
        <end position="941"/>
    </location>
</feature>
<evidence type="ECO:0000256" key="2">
    <source>
        <dbReference type="ARBA" id="ARBA00022670"/>
    </source>
</evidence>
<dbReference type="PANTHER" id="PTHR10183">
    <property type="entry name" value="CALPAIN"/>
    <property type="match status" value="1"/>
</dbReference>
<evidence type="ECO:0000256" key="4">
    <source>
        <dbReference type="ARBA" id="ARBA00022807"/>
    </source>
</evidence>
<dbReference type="PRINTS" id="PR00704">
    <property type="entry name" value="CALPAIN"/>
</dbReference>
<dbReference type="Pfam" id="PF00648">
    <property type="entry name" value="Peptidase_C2"/>
    <property type="match status" value="2"/>
</dbReference>
<feature type="region of interest" description="Disordered" evidence="7">
    <location>
        <begin position="806"/>
        <end position="828"/>
    </location>
</feature>
<dbReference type="AlphaFoldDB" id="A0AAD3HQJ1"/>
<feature type="active site" evidence="5 6">
    <location>
        <position position="317"/>
    </location>
</feature>
<evidence type="ECO:0000256" key="3">
    <source>
        <dbReference type="ARBA" id="ARBA00022801"/>
    </source>
</evidence>
<feature type="active site" evidence="5 6">
    <location>
        <position position="82"/>
    </location>
</feature>
<dbReference type="PROSITE" id="PS50203">
    <property type="entry name" value="CALPAIN_CAT"/>
    <property type="match status" value="2"/>
</dbReference>
<feature type="compositionally biased region" description="Low complexity" evidence="7">
    <location>
        <begin position="842"/>
        <end position="869"/>
    </location>
</feature>
<keyword evidence="3 6" id="KW-0378">Hydrolase</keyword>
<dbReference type="PROSITE" id="PS00139">
    <property type="entry name" value="THIOL_PROTEASE_CYS"/>
    <property type="match status" value="1"/>
</dbReference>
<dbReference type="SUPFAM" id="SSF54001">
    <property type="entry name" value="Cysteine proteinases"/>
    <property type="match status" value="2"/>
</dbReference>
<keyword evidence="2 6" id="KW-0645">Protease</keyword>
<name>A0AAD3HQJ1_9CHLO</name>
<organism evidence="9 10">
    <name type="scientific">Astrephomene gubernaculifera</name>
    <dbReference type="NCBI Taxonomy" id="47775"/>
    <lineage>
        <taxon>Eukaryota</taxon>
        <taxon>Viridiplantae</taxon>
        <taxon>Chlorophyta</taxon>
        <taxon>core chlorophytes</taxon>
        <taxon>Chlorophyceae</taxon>
        <taxon>CS clade</taxon>
        <taxon>Chlamydomonadales</taxon>
        <taxon>Astrephomenaceae</taxon>
        <taxon>Astrephomene</taxon>
    </lineage>
</organism>
<comment type="similarity">
    <text evidence="1">Belongs to the peptidase C2 family.</text>
</comment>
<dbReference type="InterPro" id="IPR001300">
    <property type="entry name" value="Peptidase_C2_calpain_cat"/>
</dbReference>
<dbReference type="EMBL" id="BMAR01000027">
    <property type="protein sequence ID" value="GFR48950.1"/>
    <property type="molecule type" value="Genomic_DNA"/>
</dbReference>
<proteinExistence type="inferred from homology"/>
<sequence length="961" mass="104821">MAAVIKPLPFVDIKFQPNEEAIIEIRHKGVLYQGTDIRDVVEWRRLKDLQCFIRATDGKVNVRLFEDGVRTADINQGSVGDCWLLSSLACLASRPGAVEKLFLTPEYNEEGRYQLRLWDKQARRYSDIVVDDHIPIWRQGGQPCYARPAGNEAWVLLLEKAMAKHVGSYASLSGGMASWALETLTGHYTCVFLLERKFGPNSFAGPDPRNWKWLRAELATRPADRVMAFGARSSLISRTTMYVYDEDDASKFYAHEEVFMAVVYHLAIGNLVAAATVGTDDEQEVDGVVRAHAYTVVAAQPVSSSGRGQLLMIQVRNPHGKGGLEWSGDWSDRSTLWLKHPEVAAAVGYEPPASVTAAASAATDGYFWMEWRDFVMHFKELTFCCANGFDYVEEETPAGGWVEVFEDSTFPHDHRSLGDYKFVYNGNPMTGAELDDIIKWMRLKDVAAPDQFRRGVRGLKLFSGGGTHPDDIDGSSNGLMVAVACLANKPGGIEELFVSGKEYRPDGAYQVRLYEPTSRTASIAPFDDWIPCFSGNPITKTKILGSEVWVLLLEKAVAHFVESYSKVSMWGVQVCWALACLTGEYTCLLMWEPNRKMFRRLELRYTEKTPAQYRAEYASDEQSLIATDDVFRTFAAQLLLGCLVAAETDREEVDSDTTGLARARNYSVLDARVVTLDGSAPSPTGRNVRLVKLRDPARQNEWKGDWSDSSSLWDQHPAVARTLDFKREAAAEGDAASGSARRDGSFWMTFEDFLRYFRTMTLCGKSLRGNTKPWLVRQDELDAAARRLAEARRLQQLRAEQEALEDAQHRELRRRAADRAHGPDGPASGQIFAQAAIAAAAAAPKRQQPRQQAPAAAAAGGGSSATPIAVVPAMTPAGPTSPRPMTPTMLAAPAAPPAAPAAAAAAPAAGESAPASPPAGATATLNVGPGAATPAAGADPASSKPQVVVVEAGGCKGCAIM</sequence>
<evidence type="ECO:0000259" key="8">
    <source>
        <dbReference type="PROSITE" id="PS50203"/>
    </source>
</evidence>
<dbReference type="InterPro" id="IPR022684">
    <property type="entry name" value="Calpain_cysteine_protease"/>
</dbReference>
<comment type="caution">
    <text evidence="6">Lacks conserved residue(s) required for the propagation of feature annotation.</text>
</comment>
<evidence type="ECO:0000256" key="7">
    <source>
        <dbReference type="SAM" id="MobiDB-lite"/>
    </source>
</evidence>
<dbReference type="InterPro" id="IPR000169">
    <property type="entry name" value="Pept_cys_AS"/>
</dbReference>
<comment type="caution">
    <text evidence="9">The sequence shown here is derived from an EMBL/GenBank/DDBJ whole genome shotgun (WGS) entry which is preliminary data.</text>
</comment>
<feature type="active site" evidence="5 6">
    <location>
        <position position="292"/>
    </location>
</feature>
<gene>
    <name evidence="9" type="ORF">Agub_g10964</name>
</gene>
<feature type="domain" description="Calpain catalytic" evidence="8">
    <location>
        <begin position="404"/>
        <end position="766"/>
    </location>
</feature>
<dbReference type="Proteomes" id="UP001054857">
    <property type="component" value="Unassembled WGS sequence"/>
</dbReference>
<evidence type="ECO:0000313" key="9">
    <source>
        <dbReference type="EMBL" id="GFR48950.1"/>
    </source>
</evidence>
<evidence type="ECO:0000256" key="1">
    <source>
        <dbReference type="ARBA" id="ARBA00007623"/>
    </source>
</evidence>
<feature type="region of interest" description="Disordered" evidence="7">
    <location>
        <begin position="842"/>
        <end position="893"/>
    </location>
</feature>
<dbReference type="GO" id="GO:0004198">
    <property type="term" value="F:calcium-dependent cysteine-type endopeptidase activity"/>
    <property type="evidence" value="ECO:0007669"/>
    <property type="project" value="InterPro"/>
</dbReference>
<reference evidence="9 10" key="1">
    <citation type="journal article" date="2021" name="Sci. Rep.">
        <title>Genome sequencing of the multicellular alga Astrephomene provides insights into convergent evolution of germ-soma differentiation.</title>
        <authorList>
            <person name="Yamashita S."/>
            <person name="Yamamoto K."/>
            <person name="Matsuzaki R."/>
            <person name="Suzuki S."/>
            <person name="Yamaguchi H."/>
            <person name="Hirooka S."/>
            <person name="Minakuchi Y."/>
            <person name="Miyagishima S."/>
            <person name="Kawachi M."/>
            <person name="Toyoda A."/>
            <person name="Nozaki H."/>
        </authorList>
    </citation>
    <scope>NUCLEOTIDE SEQUENCE [LARGE SCALE GENOMIC DNA]</scope>
    <source>
        <strain evidence="9 10">NIES-4017</strain>
    </source>
</reference>
<accession>A0AAD3HQJ1</accession>
<evidence type="ECO:0000313" key="10">
    <source>
        <dbReference type="Proteomes" id="UP001054857"/>
    </source>
</evidence>
<keyword evidence="10" id="KW-1185">Reference proteome</keyword>
<evidence type="ECO:0000256" key="5">
    <source>
        <dbReference type="PIRSR" id="PIRSR622684-1"/>
    </source>
</evidence>
<evidence type="ECO:0000256" key="6">
    <source>
        <dbReference type="PROSITE-ProRule" id="PRU00239"/>
    </source>
</evidence>
<dbReference type="PANTHER" id="PTHR10183:SF379">
    <property type="entry name" value="CALPAIN-5"/>
    <property type="match status" value="1"/>
</dbReference>
<feature type="compositionally biased region" description="Basic and acidic residues" evidence="7">
    <location>
        <begin position="806"/>
        <end position="822"/>
    </location>
</feature>
<dbReference type="GO" id="GO:0006508">
    <property type="term" value="P:proteolysis"/>
    <property type="evidence" value="ECO:0007669"/>
    <property type="project" value="UniProtKB-KW"/>
</dbReference>